<name>A0A7Y6MAS3_9ACTN</name>
<dbReference type="Proteomes" id="UP000546126">
    <property type="component" value="Unassembled WGS sequence"/>
</dbReference>
<proteinExistence type="predicted"/>
<keyword evidence="2" id="KW-1133">Transmembrane helix</keyword>
<feature type="transmembrane region" description="Helical" evidence="2">
    <location>
        <begin position="119"/>
        <end position="143"/>
    </location>
</feature>
<evidence type="ECO:0000313" key="4">
    <source>
        <dbReference type="EMBL" id="NUW40982.1"/>
    </source>
</evidence>
<evidence type="ECO:0000259" key="3">
    <source>
        <dbReference type="Pfam" id="PF07811"/>
    </source>
</evidence>
<evidence type="ECO:0000256" key="1">
    <source>
        <dbReference type="SAM" id="MobiDB-lite"/>
    </source>
</evidence>
<keyword evidence="2" id="KW-0472">Membrane</keyword>
<reference evidence="4 5" key="1">
    <citation type="submission" date="2020-06" db="EMBL/GenBank/DDBJ databases">
        <authorList>
            <person name="Chanama M."/>
        </authorList>
    </citation>
    <scope>NUCLEOTIDE SEQUENCE [LARGE SCALE GENOMIC DNA]</scope>
    <source>
        <strain evidence="4 5">TBRC6557</strain>
    </source>
</reference>
<organism evidence="4 5">
    <name type="scientific">Nonomuraea rhodomycinica</name>
    <dbReference type="NCBI Taxonomy" id="1712872"/>
    <lineage>
        <taxon>Bacteria</taxon>
        <taxon>Bacillati</taxon>
        <taxon>Actinomycetota</taxon>
        <taxon>Actinomycetes</taxon>
        <taxon>Streptosporangiales</taxon>
        <taxon>Streptosporangiaceae</taxon>
        <taxon>Nonomuraea</taxon>
    </lineage>
</organism>
<protein>
    <submittedName>
        <fullName evidence="4">Pilus assembly protein</fullName>
    </submittedName>
</protein>
<feature type="region of interest" description="Disordered" evidence="1">
    <location>
        <begin position="1"/>
        <end position="112"/>
    </location>
</feature>
<dbReference type="AlphaFoldDB" id="A0A7Y6MAS3"/>
<comment type="caution">
    <text evidence="4">The sequence shown here is derived from an EMBL/GenBank/DDBJ whole genome shotgun (WGS) entry which is preliminary data.</text>
</comment>
<dbReference type="EMBL" id="JABWGO010000002">
    <property type="protein sequence ID" value="NUW40982.1"/>
    <property type="molecule type" value="Genomic_DNA"/>
</dbReference>
<feature type="compositionally biased region" description="Basic residues" evidence="1">
    <location>
        <begin position="1"/>
        <end position="15"/>
    </location>
</feature>
<keyword evidence="2" id="KW-0812">Transmembrane</keyword>
<sequence length="248" mass="26352">MIAVRSRPRLRRRSRSREARAWFWGAHPEVQGLGPRAEGARPESQKLGPQARSAHPGSQGVGPRAGSARPGSKGARPGSPEDRPSSGGTRLRTQGARPRSGSVRGRLGRRSGRERGATVIELALLMPVVLAVVLLIIQVALWFHGRQVAEAAAREGARVARSAPFDSGDWETAATTKATDVIRAIGPQLLAGATATTSEREPDQRWVTVTGNAVQVIPLLPQLTFTITATSGGPVECFRPDNGGDDCQ</sequence>
<evidence type="ECO:0000313" key="5">
    <source>
        <dbReference type="Proteomes" id="UP000546126"/>
    </source>
</evidence>
<feature type="domain" description="TadE-like" evidence="3">
    <location>
        <begin position="116"/>
        <end position="158"/>
    </location>
</feature>
<dbReference type="Pfam" id="PF07811">
    <property type="entry name" value="TadE"/>
    <property type="match status" value="1"/>
</dbReference>
<accession>A0A7Y6MAS3</accession>
<keyword evidence="5" id="KW-1185">Reference proteome</keyword>
<gene>
    <name evidence="4" type="ORF">HT134_12630</name>
</gene>
<evidence type="ECO:0000256" key="2">
    <source>
        <dbReference type="SAM" id="Phobius"/>
    </source>
</evidence>
<dbReference type="InterPro" id="IPR012495">
    <property type="entry name" value="TadE-like_dom"/>
</dbReference>